<reference evidence="1" key="1">
    <citation type="submission" date="2021-06" db="EMBL/GenBank/DDBJ databases">
        <authorList>
            <person name="Kallberg Y."/>
            <person name="Tangrot J."/>
            <person name="Rosling A."/>
        </authorList>
    </citation>
    <scope>NUCLEOTIDE SEQUENCE</scope>
    <source>
        <strain evidence="1">IL203A</strain>
    </source>
</reference>
<evidence type="ECO:0000313" key="1">
    <source>
        <dbReference type="EMBL" id="CAG8732994.1"/>
    </source>
</evidence>
<evidence type="ECO:0000313" key="2">
    <source>
        <dbReference type="Proteomes" id="UP000789702"/>
    </source>
</evidence>
<accession>A0ACA9Q0R9</accession>
<sequence length="60" mass="6362">AFDESVNSTGAVAIVIDEGNSNDSEATETTTNTSAVEVDYVVLNSNIDQLYSNAMNNFKA</sequence>
<protein>
    <submittedName>
        <fullName evidence="1">17302_t:CDS:1</fullName>
    </submittedName>
</protein>
<dbReference type="EMBL" id="CAJVPU010037660">
    <property type="protein sequence ID" value="CAG8732994.1"/>
    <property type="molecule type" value="Genomic_DNA"/>
</dbReference>
<keyword evidence="2" id="KW-1185">Reference proteome</keyword>
<gene>
    <name evidence="1" type="ORF">DHETER_LOCUS13554</name>
</gene>
<comment type="caution">
    <text evidence="1">The sequence shown here is derived from an EMBL/GenBank/DDBJ whole genome shotgun (WGS) entry which is preliminary data.</text>
</comment>
<dbReference type="Proteomes" id="UP000789702">
    <property type="component" value="Unassembled WGS sequence"/>
</dbReference>
<name>A0ACA9Q0R9_9GLOM</name>
<organism evidence="1 2">
    <name type="scientific">Dentiscutata heterogama</name>
    <dbReference type="NCBI Taxonomy" id="1316150"/>
    <lineage>
        <taxon>Eukaryota</taxon>
        <taxon>Fungi</taxon>
        <taxon>Fungi incertae sedis</taxon>
        <taxon>Mucoromycota</taxon>
        <taxon>Glomeromycotina</taxon>
        <taxon>Glomeromycetes</taxon>
        <taxon>Diversisporales</taxon>
        <taxon>Gigasporaceae</taxon>
        <taxon>Dentiscutata</taxon>
    </lineage>
</organism>
<feature type="non-terminal residue" evidence="1">
    <location>
        <position position="1"/>
    </location>
</feature>
<feature type="non-terminal residue" evidence="1">
    <location>
        <position position="60"/>
    </location>
</feature>
<proteinExistence type="predicted"/>